<dbReference type="GO" id="GO:0015934">
    <property type="term" value="C:large ribosomal subunit"/>
    <property type="evidence" value="ECO:0007669"/>
    <property type="project" value="InterPro"/>
</dbReference>
<dbReference type="NCBIfam" id="TIGR01308">
    <property type="entry name" value="rpmD_bact"/>
    <property type="match status" value="1"/>
</dbReference>
<keyword evidence="2" id="KW-0689">Ribosomal protein</keyword>
<dbReference type="STRING" id="933852.A0A0C3AYA7"/>
<evidence type="ECO:0000313" key="8">
    <source>
        <dbReference type="Proteomes" id="UP000054097"/>
    </source>
</evidence>
<comment type="similarity">
    <text evidence="1">Belongs to the universal ribosomal protein uL30 family.</text>
</comment>
<name>A0A0C3AYA7_SERVB</name>
<dbReference type="Gene3D" id="3.30.1390.20">
    <property type="entry name" value="Ribosomal protein L30, ferredoxin-like fold domain"/>
    <property type="match status" value="1"/>
</dbReference>
<feature type="compositionally biased region" description="Low complexity" evidence="5">
    <location>
        <begin position="23"/>
        <end position="36"/>
    </location>
</feature>
<evidence type="ECO:0000259" key="6">
    <source>
        <dbReference type="Pfam" id="PF00327"/>
    </source>
</evidence>
<dbReference type="InterPro" id="IPR005996">
    <property type="entry name" value="Ribosomal_uL30_bac-type"/>
</dbReference>
<keyword evidence="8" id="KW-1185">Reference proteome</keyword>
<dbReference type="CDD" id="cd01658">
    <property type="entry name" value="Ribosomal_L30"/>
    <property type="match status" value="1"/>
</dbReference>
<accession>A0A0C3AYA7</accession>
<dbReference type="InterPro" id="IPR016082">
    <property type="entry name" value="Ribosomal_uL30_ferredoxin-like"/>
</dbReference>
<evidence type="ECO:0000256" key="1">
    <source>
        <dbReference type="ARBA" id="ARBA00007594"/>
    </source>
</evidence>
<proteinExistence type="inferred from homology"/>
<dbReference type="Pfam" id="PF00327">
    <property type="entry name" value="Ribosomal_L30"/>
    <property type="match status" value="1"/>
</dbReference>
<dbReference type="PANTHER" id="PTHR15892">
    <property type="entry name" value="MITOCHONDRIAL RIBOSOMAL PROTEIN L30"/>
    <property type="match status" value="1"/>
</dbReference>
<organism evidence="7 8">
    <name type="scientific">Serendipita vermifera MAFF 305830</name>
    <dbReference type="NCBI Taxonomy" id="933852"/>
    <lineage>
        <taxon>Eukaryota</taxon>
        <taxon>Fungi</taxon>
        <taxon>Dikarya</taxon>
        <taxon>Basidiomycota</taxon>
        <taxon>Agaricomycotina</taxon>
        <taxon>Agaricomycetes</taxon>
        <taxon>Sebacinales</taxon>
        <taxon>Serendipitaceae</taxon>
        <taxon>Serendipita</taxon>
    </lineage>
</organism>
<dbReference type="PANTHER" id="PTHR15892:SF2">
    <property type="entry name" value="LARGE RIBOSOMAL SUBUNIT PROTEIN UL30M"/>
    <property type="match status" value="1"/>
</dbReference>
<dbReference type="Proteomes" id="UP000054097">
    <property type="component" value="Unassembled WGS sequence"/>
</dbReference>
<dbReference type="GO" id="GO:0005739">
    <property type="term" value="C:mitochondrion"/>
    <property type="evidence" value="ECO:0007669"/>
    <property type="project" value="TreeGrafter"/>
</dbReference>
<evidence type="ECO:0000256" key="2">
    <source>
        <dbReference type="ARBA" id="ARBA00022980"/>
    </source>
</evidence>
<reference evidence="8" key="2">
    <citation type="submission" date="2015-01" db="EMBL/GenBank/DDBJ databases">
        <title>Evolutionary Origins and Diversification of the Mycorrhizal Mutualists.</title>
        <authorList>
            <consortium name="DOE Joint Genome Institute"/>
            <consortium name="Mycorrhizal Genomics Consortium"/>
            <person name="Kohler A."/>
            <person name="Kuo A."/>
            <person name="Nagy L.G."/>
            <person name="Floudas D."/>
            <person name="Copeland A."/>
            <person name="Barry K.W."/>
            <person name="Cichocki N."/>
            <person name="Veneault-Fourrey C."/>
            <person name="LaButti K."/>
            <person name="Lindquist E.A."/>
            <person name="Lipzen A."/>
            <person name="Lundell T."/>
            <person name="Morin E."/>
            <person name="Murat C."/>
            <person name="Riley R."/>
            <person name="Ohm R."/>
            <person name="Sun H."/>
            <person name="Tunlid A."/>
            <person name="Henrissat B."/>
            <person name="Grigoriev I.V."/>
            <person name="Hibbett D.S."/>
            <person name="Martin F."/>
        </authorList>
    </citation>
    <scope>NUCLEOTIDE SEQUENCE [LARGE SCALE GENOMIC DNA]</scope>
    <source>
        <strain evidence="8">MAFF 305830</strain>
    </source>
</reference>
<evidence type="ECO:0000256" key="5">
    <source>
        <dbReference type="SAM" id="MobiDB-lite"/>
    </source>
</evidence>
<protein>
    <recommendedName>
        <fullName evidence="4">Large ribosomal subunit protein uL30m</fullName>
    </recommendedName>
</protein>
<evidence type="ECO:0000256" key="3">
    <source>
        <dbReference type="ARBA" id="ARBA00023274"/>
    </source>
</evidence>
<dbReference type="OrthoDB" id="509901at2759"/>
<evidence type="ECO:0000313" key="7">
    <source>
        <dbReference type="EMBL" id="KIM24196.1"/>
    </source>
</evidence>
<feature type="domain" description="Large ribosomal subunit protein uL30-like ferredoxin-like fold" evidence="6">
    <location>
        <begin position="73"/>
        <end position="123"/>
    </location>
</feature>
<dbReference type="GO" id="GO:0006412">
    <property type="term" value="P:translation"/>
    <property type="evidence" value="ECO:0007669"/>
    <property type="project" value="InterPro"/>
</dbReference>
<dbReference type="HOGENOM" id="CLU_131047_0_0_1"/>
<dbReference type="AlphaFoldDB" id="A0A0C3AYA7"/>
<dbReference type="SUPFAM" id="SSF55129">
    <property type="entry name" value="Ribosomal protein L30p/L7e"/>
    <property type="match status" value="1"/>
</dbReference>
<dbReference type="InterPro" id="IPR036919">
    <property type="entry name" value="Ribo_uL30_ferredoxin-like_sf"/>
</dbReference>
<reference evidence="7 8" key="1">
    <citation type="submission" date="2014-04" db="EMBL/GenBank/DDBJ databases">
        <authorList>
            <consortium name="DOE Joint Genome Institute"/>
            <person name="Kuo A."/>
            <person name="Zuccaro A."/>
            <person name="Kohler A."/>
            <person name="Nagy L.G."/>
            <person name="Floudas D."/>
            <person name="Copeland A."/>
            <person name="Barry K.W."/>
            <person name="Cichocki N."/>
            <person name="Veneault-Fourrey C."/>
            <person name="LaButti K."/>
            <person name="Lindquist E.A."/>
            <person name="Lipzen A."/>
            <person name="Lundell T."/>
            <person name="Morin E."/>
            <person name="Murat C."/>
            <person name="Sun H."/>
            <person name="Tunlid A."/>
            <person name="Henrissat B."/>
            <person name="Grigoriev I.V."/>
            <person name="Hibbett D.S."/>
            <person name="Martin F."/>
            <person name="Nordberg H.P."/>
            <person name="Cantor M.N."/>
            <person name="Hua S.X."/>
        </authorList>
    </citation>
    <scope>NUCLEOTIDE SEQUENCE [LARGE SCALE GENOMIC DNA]</scope>
    <source>
        <strain evidence="7 8">MAFF 305830</strain>
    </source>
</reference>
<sequence length="170" mass="19155">MSVTARSMRITLPFARQAKFLRSQSTSTTSQQSTTTPLTLEHSKNSSKNSERTASTSTNTVDESTSHSKPTYFKITQHRSAIGLPKRYKDTLVSLGLRRRLQTVFLPHSAPAAGKILRVKELVKVENVTEAEVQTKREMRADRRAVRGYYVKQKFMDGDARSSTSWMDGL</sequence>
<gene>
    <name evidence="7" type="ORF">M408DRAFT_331943</name>
</gene>
<keyword evidence="3" id="KW-0687">Ribonucleoprotein</keyword>
<feature type="compositionally biased region" description="Polar residues" evidence="5">
    <location>
        <begin position="46"/>
        <end position="69"/>
    </location>
</feature>
<dbReference type="GO" id="GO:0003735">
    <property type="term" value="F:structural constituent of ribosome"/>
    <property type="evidence" value="ECO:0007669"/>
    <property type="project" value="InterPro"/>
</dbReference>
<dbReference type="EMBL" id="KN824327">
    <property type="protein sequence ID" value="KIM24196.1"/>
    <property type="molecule type" value="Genomic_DNA"/>
</dbReference>
<feature type="region of interest" description="Disordered" evidence="5">
    <location>
        <begin position="21"/>
        <end position="71"/>
    </location>
</feature>
<evidence type="ECO:0000256" key="4">
    <source>
        <dbReference type="ARBA" id="ARBA00035281"/>
    </source>
</evidence>